<gene>
    <name evidence="1" type="ORF">Tci_540061</name>
</gene>
<name>A0A699II35_TANCI</name>
<feature type="non-terminal residue" evidence="1">
    <location>
        <position position="1"/>
    </location>
</feature>
<dbReference type="AlphaFoldDB" id="A0A699II35"/>
<accession>A0A699II35</accession>
<evidence type="ECO:0000313" key="1">
    <source>
        <dbReference type="EMBL" id="GEZ68088.1"/>
    </source>
</evidence>
<comment type="caution">
    <text evidence="1">The sequence shown here is derived from an EMBL/GenBank/DDBJ whole genome shotgun (WGS) entry which is preliminary data.</text>
</comment>
<protein>
    <submittedName>
        <fullName evidence="1">Uncharacterized protein</fullName>
    </submittedName>
</protein>
<reference evidence="1" key="1">
    <citation type="journal article" date="2019" name="Sci. Rep.">
        <title>Draft genome of Tanacetum cinerariifolium, the natural source of mosquito coil.</title>
        <authorList>
            <person name="Yamashiro T."/>
            <person name="Shiraishi A."/>
            <person name="Satake H."/>
            <person name="Nakayama K."/>
        </authorList>
    </citation>
    <scope>NUCLEOTIDE SEQUENCE</scope>
</reference>
<organism evidence="1">
    <name type="scientific">Tanacetum cinerariifolium</name>
    <name type="common">Dalmatian daisy</name>
    <name type="synonym">Chrysanthemum cinerariifolium</name>
    <dbReference type="NCBI Taxonomy" id="118510"/>
    <lineage>
        <taxon>Eukaryota</taxon>
        <taxon>Viridiplantae</taxon>
        <taxon>Streptophyta</taxon>
        <taxon>Embryophyta</taxon>
        <taxon>Tracheophyta</taxon>
        <taxon>Spermatophyta</taxon>
        <taxon>Magnoliopsida</taxon>
        <taxon>eudicotyledons</taxon>
        <taxon>Gunneridae</taxon>
        <taxon>Pentapetalae</taxon>
        <taxon>asterids</taxon>
        <taxon>campanulids</taxon>
        <taxon>Asterales</taxon>
        <taxon>Asteraceae</taxon>
        <taxon>Asteroideae</taxon>
        <taxon>Anthemideae</taxon>
        <taxon>Anthemidinae</taxon>
        <taxon>Tanacetum</taxon>
    </lineage>
</organism>
<sequence>RYAPASVDMKWRYAPPTKGYDLHGRYDSPLVGMLLPLKDMIYSGGPLHSNDNACPERSRCTGISETAVVE</sequence>
<proteinExistence type="predicted"/>
<dbReference type="EMBL" id="BKCJ010309324">
    <property type="protein sequence ID" value="GEZ68088.1"/>
    <property type="molecule type" value="Genomic_DNA"/>
</dbReference>